<feature type="transmembrane region" description="Helical" evidence="1">
    <location>
        <begin position="157"/>
        <end position="175"/>
    </location>
</feature>
<keyword evidence="1" id="KW-1133">Transmembrane helix</keyword>
<sequence length="262" mass="30348">MKISKALLIVFLLFVLQLLITLSLSWLADLIALDTKYFEHYFGMVYLLAILISGMLVLHLFFPFKIKSWVIGPHVAQLNGRLLSLIVMSAIGLVFITRPFSDITRIWDIYVNGVSEPYFHEFNSHHYYRLITALILAPVIEELIFRKYIFTSLLQRYSLRVAFLVSCILFSLMHMPQLTNLIPTFMLGAACCLVYIKTKRIIYPILLHFTYNLVINLFVWIGAPALNWIYTLSPFDYRYWAIVIMGGLLGFLALKRIPISKP</sequence>
<keyword evidence="4" id="KW-1185">Reference proteome</keyword>
<feature type="transmembrane region" description="Helical" evidence="1">
    <location>
        <begin position="181"/>
        <end position="197"/>
    </location>
</feature>
<dbReference type="PANTHER" id="PTHR36435:SF1">
    <property type="entry name" value="CAAX AMINO TERMINAL PROTEASE FAMILY PROTEIN"/>
    <property type="match status" value="1"/>
</dbReference>
<dbReference type="EMBL" id="FXTB01000007">
    <property type="protein sequence ID" value="SMO76796.1"/>
    <property type="molecule type" value="Genomic_DNA"/>
</dbReference>
<accession>A0A521DYN0</accession>
<feature type="transmembrane region" description="Helical" evidence="1">
    <location>
        <begin position="237"/>
        <end position="254"/>
    </location>
</feature>
<dbReference type="Proteomes" id="UP000319040">
    <property type="component" value="Unassembled WGS sequence"/>
</dbReference>
<gene>
    <name evidence="3" type="ORF">SAMN06265379_10741</name>
</gene>
<keyword evidence="1" id="KW-0812">Transmembrane</keyword>
<dbReference type="GO" id="GO:0006508">
    <property type="term" value="P:proteolysis"/>
    <property type="evidence" value="ECO:0007669"/>
    <property type="project" value="UniProtKB-KW"/>
</dbReference>
<evidence type="ECO:0000313" key="3">
    <source>
        <dbReference type="EMBL" id="SMO76796.1"/>
    </source>
</evidence>
<feature type="transmembrane region" description="Helical" evidence="1">
    <location>
        <begin position="82"/>
        <end position="100"/>
    </location>
</feature>
<evidence type="ECO:0000256" key="1">
    <source>
        <dbReference type="SAM" id="Phobius"/>
    </source>
</evidence>
<dbReference type="GO" id="GO:0004175">
    <property type="term" value="F:endopeptidase activity"/>
    <property type="evidence" value="ECO:0007669"/>
    <property type="project" value="UniProtKB-ARBA"/>
</dbReference>
<evidence type="ECO:0000313" key="4">
    <source>
        <dbReference type="Proteomes" id="UP000319040"/>
    </source>
</evidence>
<keyword evidence="3" id="KW-0645">Protease</keyword>
<name>A0A521DYN0_SACCC</name>
<proteinExistence type="predicted"/>
<reference evidence="3 4" key="1">
    <citation type="submission" date="2017-05" db="EMBL/GenBank/DDBJ databases">
        <authorList>
            <person name="Varghese N."/>
            <person name="Submissions S."/>
        </authorList>
    </citation>
    <scope>NUCLEOTIDE SEQUENCE [LARGE SCALE GENOMIC DNA]</scope>
    <source>
        <strain evidence="3 4">DSM 27040</strain>
    </source>
</reference>
<dbReference type="InterPro" id="IPR052710">
    <property type="entry name" value="CAAX_protease"/>
</dbReference>
<organism evidence="3 4">
    <name type="scientific">Saccharicrinis carchari</name>
    <dbReference type="NCBI Taxonomy" id="1168039"/>
    <lineage>
        <taxon>Bacteria</taxon>
        <taxon>Pseudomonadati</taxon>
        <taxon>Bacteroidota</taxon>
        <taxon>Bacteroidia</taxon>
        <taxon>Marinilabiliales</taxon>
        <taxon>Marinilabiliaceae</taxon>
        <taxon>Saccharicrinis</taxon>
    </lineage>
</organism>
<feature type="transmembrane region" description="Helical" evidence="1">
    <location>
        <begin position="43"/>
        <end position="62"/>
    </location>
</feature>
<dbReference type="InterPro" id="IPR003675">
    <property type="entry name" value="Rce1/LyrA-like_dom"/>
</dbReference>
<dbReference type="Pfam" id="PF02517">
    <property type="entry name" value="Rce1-like"/>
    <property type="match status" value="1"/>
</dbReference>
<feature type="transmembrane region" description="Helical" evidence="1">
    <location>
        <begin position="209"/>
        <end position="231"/>
    </location>
</feature>
<evidence type="ECO:0000259" key="2">
    <source>
        <dbReference type="Pfam" id="PF02517"/>
    </source>
</evidence>
<dbReference type="PANTHER" id="PTHR36435">
    <property type="entry name" value="SLR1288 PROTEIN"/>
    <property type="match status" value="1"/>
</dbReference>
<protein>
    <submittedName>
        <fullName evidence="3">CAAX protease self-immunity</fullName>
    </submittedName>
</protein>
<keyword evidence="3" id="KW-0378">Hydrolase</keyword>
<keyword evidence="1" id="KW-0472">Membrane</keyword>
<dbReference type="GO" id="GO:0080120">
    <property type="term" value="P:CAAX-box protein maturation"/>
    <property type="evidence" value="ECO:0007669"/>
    <property type="project" value="UniProtKB-ARBA"/>
</dbReference>
<dbReference type="OrthoDB" id="324900at2"/>
<dbReference type="AlphaFoldDB" id="A0A521DYN0"/>
<feature type="transmembrane region" description="Helical" evidence="1">
    <location>
        <begin position="127"/>
        <end position="145"/>
    </location>
</feature>
<feature type="domain" description="CAAX prenyl protease 2/Lysostaphin resistance protein A-like" evidence="2">
    <location>
        <begin position="128"/>
        <end position="214"/>
    </location>
</feature>